<reference evidence="1" key="1">
    <citation type="submission" date="2022-10" db="EMBL/GenBank/DDBJ databases">
        <title>Genome Sequence of Xylaria curta.</title>
        <authorList>
            <person name="Buettner E."/>
        </authorList>
    </citation>
    <scope>NUCLEOTIDE SEQUENCE</scope>
    <source>
        <strain evidence="1">Babe10</strain>
    </source>
</reference>
<proteinExistence type="predicted"/>
<protein>
    <submittedName>
        <fullName evidence="1">Uncharacterized protein</fullName>
    </submittedName>
</protein>
<keyword evidence="2" id="KW-1185">Reference proteome</keyword>
<dbReference type="Proteomes" id="UP001143856">
    <property type="component" value="Unassembled WGS sequence"/>
</dbReference>
<name>A0ACC1NWX5_9PEZI</name>
<organism evidence="1 2">
    <name type="scientific">Xylaria curta</name>
    <dbReference type="NCBI Taxonomy" id="42375"/>
    <lineage>
        <taxon>Eukaryota</taxon>
        <taxon>Fungi</taxon>
        <taxon>Dikarya</taxon>
        <taxon>Ascomycota</taxon>
        <taxon>Pezizomycotina</taxon>
        <taxon>Sordariomycetes</taxon>
        <taxon>Xylariomycetidae</taxon>
        <taxon>Xylariales</taxon>
        <taxon>Xylariaceae</taxon>
        <taxon>Xylaria</taxon>
    </lineage>
</organism>
<evidence type="ECO:0000313" key="1">
    <source>
        <dbReference type="EMBL" id="KAJ2983076.1"/>
    </source>
</evidence>
<accession>A0ACC1NWX5</accession>
<comment type="caution">
    <text evidence="1">The sequence shown here is derived from an EMBL/GenBank/DDBJ whole genome shotgun (WGS) entry which is preliminary data.</text>
</comment>
<sequence>MAWLTLIFVTPLLLAVVVASSTALSLLKNYLAARTIGVPIRFIPISPLNPFWTLIDRKILSIFRRLPFGDNSFTRYNWRGWEVEDRYRSHSEMGDMWVLVTPLKNWVYVNDPEALMSIFKRGSDFPRPVFVNEILNVFGPNISTAEGESWKTQRRIATRCFNEQNNEIVWAEAITLANDMLQYWTSKTAVASIADDLRTLSLHVLSRAGFGKSFKFQGHDNRESSANPSANYKESLQIILENCVLILAFGTKFIANPWLPRKFRIVHEAWVSFHTYMTKLYEEEKRVFAEGKSSDHNLMTLLVRASQEDQEKTSGGLTESEIYGNMFAFNFAGHDTTANTFTFAIYFLAAHPTVQDWLSEEIHAVLGNRDPDTWDYRADFPRLKRCLSVMFETMRLYTPVPIIKWTDKEPKPIIINGKTFVLPPHSMIAPSYGSVQTDPRFWGSDSLVWRPSRWIKAGKAGEEELDLPVRGAFIGWSEGTRDCPGRKFSQVEFAATMAILFLSSRVKPATQEGETIDEARTRVMNLIEKDSVKYGYPIALIPSDKVNNQRYLFGHAAEGTQRAFVQRKLGVGKLDQIFLSGLVDWHNAGGLLGLILTIADISSSSKEHLEKGKRAALQKAQPITLPLLSIHAGKNLSHLLATARRFIFRKGLPLQPHEIRTEPRITEGLATSEPDWKDDFINVWYMLVGSDRRNPTLSSTRKRSHDEFRDGTATALPAPPNENDQKLVESVVTQMFDSNWTADALVETTLHQAKLPAKLFVRDEKGHIQVYTGPMPGRGEEVPDIPVLVRQPWPGANVPNLPRTEPSEQSMCYIVKSHDRRGRFNPQAAERLGVAKRDYRFLTIGQSVKGKDGIVVTPGMVLGETIAGNGFAVIDLPDTSYIDALINRSEWTDNQIMNGIKTIFWILGCGVVDDMRLQTFMEKMPSVKHIVTSADTCPNMIAFESVATQAYKLRCVDPDRFPLPAHSNELSVAGTAIPNPSTYEIGRVGKTVQFAPQYIHQDDKIVPFPNIEKLAQGDLDKKVLELAARVKTKISDPEFIAKVEKAEADIPNRDAEIISLGTGSALPSKYRSVSATLVRVPGYGNYLLDAGENTLGQLRRVFGGELPSILRDLKMVWISHLHADHHLGTASVIKAWHEETMRSNPSAKLLVASHIHMIDWLREYADVENFGFERLVSNPFTGFDAKTRLSRPRIFSSEETEQFGLTRIEAAWVSHCYGALATAFTFPSGLKIAYSGDCRPSDAFVQIGQGATILIHESTFEDELQGDAIAKKHSTMSEAIDIGRRMGARRILLTHFSQRYQKVPIMEEDFEIRSDARTEDKTREDEVILVAFDYMRVKLGEFRKAQAFLPAIHKLLEGADQ</sequence>
<evidence type="ECO:0000313" key="2">
    <source>
        <dbReference type="Proteomes" id="UP001143856"/>
    </source>
</evidence>
<gene>
    <name evidence="1" type="ORF">NUW58_g6313</name>
</gene>
<dbReference type="EMBL" id="JAPDGR010001400">
    <property type="protein sequence ID" value="KAJ2983076.1"/>
    <property type="molecule type" value="Genomic_DNA"/>
</dbReference>